<feature type="region of interest" description="Disordered" evidence="1">
    <location>
        <begin position="23"/>
        <end position="80"/>
    </location>
</feature>
<reference evidence="2 3" key="1">
    <citation type="journal article" date="2024" name="G3 (Bethesda)">
        <title>Genome assembly of Hibiscus sabdariffa L. provides insights into metabolisms of medicinal natural products.</title>
        <authorList>
            <person name="Kim T."/>
        </authorList>
    </citation>
    <scope>NUCLEOTIDE SEQUENCE [LARGE SCALE GENOMIC DNA]</scope>
    <source>
        <strain evidence="2">TK-2024</strain>
        <tissue evidence="2">Old leaves</tissue>
    </source>
</reference>
<evidence type="ECO:0000256" key="1">
    <source>
        <dbReference type="SAM" id="MobiDB-lite"/>
    </source>
</evidence>
<protein>
    <submittedName>
        <fullName evidence="2">Uncharacterized protein</fullName>
    </submittedName>
</protein>
<keyword evidence="3" id="KW-1185">Reference proteome</keyword>
<feature type="region of interest" description="Disordered" evidence="1">
    <location>
        <begin position="101"/>
        <end position="151"/>
    </location>
</feature>
<evidence type="ECO:0000313" key="2">
    <source>
        <dbReference type="EMBL" id="KAK9002829.1"/>
    </source>
</evidence>
<gene>
    <name evidence="2" type="ORF">V6N11_060409</name>
</gene>
<evidence type="ECO:0000313" key="3">
    <source>
        <dbReference type="Proteomes" id="UP001396334"/>
    </source>
</evidence>
<sequence length="165" mass="18312">MLVNEFLKQKRLENMKIMQLLRKRRGGTSNDIVEKDANEAEHDAHDATQEKDANEEANDTVEKDANEVAHDAALETNPNEAAVEKGWVEVEDVVEEYAYSNEVGGGNTVAGDTEPEMVEERESEMNEDKEDVDSGFVDSDVGEDEVNQTDVSNRVVHNLDGLCGD</sequence>
<organism evidence="2 3">
    <name type="scientific">Hibiscus sabdariffa</name>
    <name type="common">roselle</name>
    <dbReference type="NCBI Taxonomy" id="183260"/>
    <lineage>
        <taxon>Eukaryota</taxon>
        <taxon>Viridiplantae</taxon>
        <taxon>Streptophyta</taxon>
        <taxon>Embryophyta</taxon>
        <taxon>Tracheophyta</taxon>
        <taxon>Spermatophyta</taxon>
        <taxon>Magnoliopsida</taxon>
        <taxon>eudicotyledons</taxon>
        <taxon>Gunneridae</taxon>
        <taxon>Pentapetalae</taxon>
        <taxon>rosids</taxon>
        <taxon>malvids</taxon>
        <taxon>Malvales</taxon>
        <taxon>Malvaceae</taxon>
        <taxon>Malvoideae</taxon>
        <taxon>Hibiscus</taxon>
    </lineage>
</organism>
<accession>A0ABR2QQI7</accession>
<dbReference type="Proteomes" id="UP001396334">
    <property type="component" value="Unassembled WGS sequence"/>
</dbReference>
<proteinExistence type="predicted"/>
<comment type="caution">
    <text evidence="2">The sequence shown here is derived from an EMBL/GenBank/DDBJ whole genome shotgun (WGS) entry which is preliminary data.</text>
</comment>
<name>A0ABR2QQI7_9ROSI</name>
<feature type="compositionally biased region" description="Basic and acidic residues" evidence="1">
    <location>
        <begin position="32"/>
        <end position="73"/>
    </location>
</feature>
<dbReference type="EMBL" id="JBBPBN010000034">
    <property type="protein sequence ID" value="KAK9002829.1"/>
    <property type="molecule type" value="Genomic_DNA"/>
</dbReference>